<sequence length="221" mass="24689">MDSPHLPPDFMPNIPTGENPMQKLNRGLALSDQAIAARHEIARVDHEVTERHFEAIAIVNEVTHLQEERVAHSQYADMLTNTAFRLQHDAVTEYIAIRRLFHDTLYSYGWDVINFYMMIPDQARRLQDIWARVEQGTAAMEEVVALFDDMLTVTAIIRLAPHPPAGGNTSAAPPPMQNTAGNQDGDANDQAVAQQDLPENVAEEANDTNHDNDQINQATDT</sequence>
<organism evidence="2 3">
    <name type="scientific">Exophiala dermatitidis</name>
    <name type="common">Black yeast-like fungus</name>
    <name type="synonym">Wangiella dermatitidis</name>
    <dbReference type="NCBI Taxonomy" id="5970"/>
    <lineage>
        <taxon>Eukaryota</taxon>
        <taxon>Fungi</taxon>
        <taxon>Dikarya</taxon>
        <taxon>Ascomycota</taxon>
        <taxon>Pezizomycotina</taxon>
        <taxon>Eurotiomycetes</taxon>
        <taxon>Chaetothyriomycetidae</taxon>
        <taxon>Chaetothyriales</taxon>
        <taxon>Herpotrichiellaceae</taxon>
        <taxon>Exophiala</taxon>
    </lineage>
</organism>
<name>A0AAN6EQS3_EXODE</name>
<evidence type="ECO:0000256" key="1">
    <source>
        <dbReference type="SAM" id="MobiDB-lite"/>
    </source>
</evidence>
<feature type="compositionally biased region" description="Polar residues" evidence="1">
    <location>
        <begin position="167"/>
        <end position="182"/>
    </location>
</feature>
<protein>
    <submittedName>
        <fullName evidence="2">Uncharacterized protein</fullName>
    </submittedName>
</protein>
<evidence type="ECO:0000313" key="3">
    <source>
        <dbReference type="Proteomes" id="UP001161757"/>
    </source>
</evidence>
<dbReference type="Proteomes" id="UP001161757">
    <property type="component" value="Unassembled WGS sequence"/>
</dbReference>
<evidence type="ECO:0000313" key="2">
    <source>
        <dbReference type="EMBL" id="KAJ8988137.1"/>
    </source>
</evidence>
<dbReference type="EMBL" id="JAJGCB010000020">
    <property type="protein sequence ID" value="KAJ8988137.1"/>
    <property type="molecule type" value="Genomic_DNA"/>
</dbReference>
<reference evidence="2" key="1">
    <citation type="submission" date="2023-01" db="EMBL/GenBank/DDBJ databases">
        <title>Exophiala dermititidis isolated from Cystic Fibrosis Patient.</title>
        <authorList>
            <person name="Kurbessoian T."/>
            <person name="Crocker A."/>
            <person name="Murante D."/>
            <person name="Hogan D.A."/>
            <person name="Stajich J.E."/>
        </authorList>
    </citation>
    <scope>NUCLEOTIDE SEQUENCE</scope>
    <source>
        <strain evidence="2">Ex8</strain>
    </source>
</reference>
<proteinExistence type="predicted"/>
<comment type="caution">
    <text evidence="2">The sequence shown here is derived from an EMBL/GenBank/DDBJ whole genome shotgun (WGS) entry which is preliminary data.</text>
</comment>
<accession>A0AAN6EQS3</accession>
<gene>
    <name evidence="2" type="ORF">HRR80_007913</name>
</gene>
<dbReference type="AlphaFoldDB" id="A0AAN6EQS3"/>
<feature type="region of interest" description="Disordered" evidence="1">
    <location>
        <begin position="164"/>
        <end position="221"/>
    </location>
</feature>